<dbReference type="Pfam" id="PF01490">
    <property type="entry name" value="Aa_trans"/>
    <property type="match status" value="1"/>
</dbReference>
<keyword evidence="2 6" id="KW-0812">Transmembrane</keyword>
<evidence type="ECO:0000256" key="5">
    <source>
        <dbReference type="ARBA" id="ARBA00023136"/>
    </source>
</evidence>
<evidence type="ECO:0000256" key="3">
    <source>
        <dbReference type="ARBA" id="ARBA00022970"/>
    </source>
</evidence>
<keyword evidence="5 6" id="KW-0472">Membrane</keyword>
<evidence type="ECO:0000256" key="2">
    <source>
        <dbReference type="ARBA" id="ARBA00022692"/>
    </source>
</evidence>
<reference evidence="8 9" key="1">
    <citation type="journal article" date="2016" name="DNA Res.">
        <title>The draft genome of MD-2 pineapple using hybrid error correction of long reads.</title>
        <authorList>
            <person name="Redwan R.M."/>
            <person name="Saidin A."/>
            <person name="Kumar S.V."/>
        </authorList>
    </citation>
    <scope>NUCLEOTIDE SEQUENCE [LARGE SCALE GENOMIC DNA]</scope>
    <source>
        <strain evidence="9">cv. MD2</strain>
        <tissue evidence="8">Leaf</tissue>
    </source>
</reference>
<proteinExistence type="predicted"/>
<gene>
    <name evidence="8" type="ORF">ACMD2_15549</name>
</gene>
<evidence type="ECO:0000256" key="1">
    <source>
        <dbReference type="ARBA" id="ARBA00004141"/>
    </source>
</evidence>
<dbReference type="EMBL" id="LSRQ01000715">
    <property type="protein sequence ID" value="OAY81192.1"/>
    <property type="molecule type" value="Genomic_DNA"/>
</dbReference>
<dbReference type="Proteomes" id="UP000092600">
    <property type="component" value="Unassembled WGS sequence"/>
</dbReference>
<evidence type="ECO:0000313" key="9">
    <source>
        <dbReference type="Proteomes" id="UP000092600"/>
    </source>
</evidence>
<keyword evidence="3" id="KW-0813">Transport</keyword>
<comment type="subcellular location">
    <subcellularLocation>
        <location evidence="1">Membrane</location>
        <topology evidence="1">Multi-pass membrane protein</topology>
    </subcellularLocation>
</comment>
<evidence type="ECO:0000313" key="8">
    <source>
        <dbReference type="EMBL" id="OAY81192.1"/>
    </source>
</evidence>
<feature type="domain" description="Amino acid transporter transmembrane" evidence="7">
    <location>
        <begin position="82"/>
        <end position="442"/>
    </location>
</feature>
<feature type="transmembrane region" description="Helical" evidence="6">
    <location>
        <begin position="362"/>
        <end position="382"/>
    </location>
</feature>
<name>A0A199VVC9_ANACO</name>
<feature type="transmembrane region" description="Helical" evidence="6">
    <location>
        <begin position="419"/>
        <end position="439"/>
    </location>
</feature>
<dbReference type="InterPro" id="IPR013057">
    <property type="entry name" value="AA_transpt_TM"/>
</dbReference>
<keyword evidence="4 6" id="KW-1133">Transmembrane helix</keyword>
<dbReference type="PANTHER" id="PTHR22950">
    <property type="entry name" value="AMINO ACID TRANSPORTER"/>
    <property type="match status" value="1"/>
</dbReference>
<feature type="transmembrane region" description="Helical" evidence="6">
    <location>
        <begin position="388"/>
        <end position="407"/>
    </location>
</feature>
<evidence type="ECO:0000256" key="4">
    <source>
        <dbReference type="ARBA" id="ARBA00022989"/>
    </source>
</evidence>
<protein>
    <submittedName>
        <fullName evidence="8">Vacuolar amino acid transporter 1</fullName>
    </submittedName>
</protein>
<dbReference type="AlphaFoldDB" id="A0A199VVC9"/>
<dbReference type="GO" id="GO:0005774">
    <property type="term" value="C:vacuolar membrane"/>
    <property type="evidence" value="ECO:0007669"/>
    <property type="project" value="TreeGrafter"/>
</dbReference>
<feature type="transmembrane region" description="Helical" evidence="6">
    <location>
        <begin position="279"/>
        <end position="303"/>
    </location>
</feature>
<keyword evidence="3" id="KW-0029">Amino-acid transport</keyword>
<feature type="transmembrane region" description="Helical" evidence="6">
    <location>
        <begin position="206"/>
        <end position="230"/>
    </location>
</feature>
<comment type="caution">
    <text evidence="8">The sequence shown here is derived from an EMBL/GenBank/DDBJ whole genome shotgun (WGS) entry which is preliminary data.</text>
</comment>
<evidence type="ECO:0000256" key="6">
    <source>
        <dbReference type="SAM" id="Phobius"/>
    </source>
</evidence>
<dbReference type="STRING" id="4615.A0A199VVC9"/>
<evidence type="ECO:0000259" key="7">
    <source>
        <dbReference type="Pfam" id="PF01490"/>
    </source>
</evidence>
<feature type="transmembrane region" description="Helical" evidence="6">
    <location>
        <begin position="139"/>
        <end position="160"/>
    </location>
</feature>
<feature type="transmembrane region" description="Helical" evidence="6">
    <location>
        <begin position="92"/>
        <end position="112"/>
    </location>
</feature>
<dbReference type="PANTHER" id="PTHR22950:SF698">
    <property type="entry name" value="AMINO ACID TRANSPORTER TRANSMEMBRANE DOMAIN-CONTAINING PROTEIN"/>
    <property type="match status" value="1"/>
</dbReference>
<sequence>MRLQSSSPNTSSSSSPPCHDHVVSIIMDVDHVDHHGVSLKKPLLHGHDDRHDTFPRLTAKEEADGELSTRDNDGTSFSRTCLNLTNAISGGWLSLGLFFFVGVLCYYTGILIQRCMHADTTIRTYPDIGEYAFGSKGKAIIASFMYLELYLVAISFLILAGDNLDKLLPGITIEISRLRIEGKQLFILVAAALILPSTWFRNLGMLAYVSAGGVIASVILTGSLIWAGVAETGFESKGDLFNLKGIPTSVGLYFVCFTGHAVFPTIYTSMRVKNHFSKVLLISSVLCTLNYGLTAILGYLMYGEDLQSQVTLNLPTGKIYTKIAIYTTLINPLTKYALVVSPIMTAIEERLGLAFSNKSTSLSIRTLIVMSTVVVASTIPFFAYLMAFIGSFLSIMATVLFPCLCYLKIYKAARICTVEFVAIVGILVIGVVIAVVGTYSSVQQILTKRKHIKQTMKLGSVHGLVVVVLVVEVVVEPSIPTAFFTASAAPCAICFTCSPIDMYSASLTSEFITKLGNPITHFKYGRVMFLNKDGFRFTNSAHSSGKKQELVLTSSLSMKPVCLKSYNLNATAIQNI</sequence>
<feature type="transmembrane region" description="Helical" evidence="6">
    <location>
        <begin position="250"/>
        <end position="267"/>
    </location>
</feature>
<accession>A0A199VVC9</accession>
<dbReference type="GO" id="GO:0015179">
    <property type="term" value="F:L-amino acid transmembrane transporter activity"/>
    <property type="evidence" value="ECO:0007669"/>
    <property type="project" value="TreeGrafter"/>
</dbReference>
<organism evidence="8 9">
    <name type="scientific">Ananas comosus</name>
    <name type="common">Pineapple</name>
    <name type="synonym">Ananas ananas</name>
    <dbReference type="NCBI Taxonomy" id="4615"/>
    <lineage>
        <taxon>Eukaryota</taxon>
        <taxon>Viridiplantae</taxon>
        <taxon>Streptophyta</taxon>
        <taxon>Embryophyta</taxon>
        <taxon>Tracheophyta</taxon>
        <taxon>Spermatophyta</taxon>
        <taxon>Magnoliopsida</taxon>
        <taxon>Liliopsida</taxon>
        <taxon>Poales</taxon>
        <taxon>Bromeliaceae</taxon>
        <taxon>Bromelioideae</taxon>
        <taxon>Ananas</taxon>
    </lineage>
</organism>